<evidence type="ECO:0000313" key="1">
    <source>
        <dbReference type="EMBL" id="KQB83105.1"/>
    </source>
</evidence>
<evidence type="ECO:0008006" key="3">
    <source>
        <dbReference type="Google" id="ProtNLM"/>
    </source>
</evidence>
<dbReference type="InterPro" id="IPR001544">
    <property type="entry name" value="Aminotrans_IV"/>
</dbReference>
<name>A0A0Q1DSS6_9CORY</name>
<organism evidence="1 2">
    <name type="scientific">Corynebacterium oculi</name>
    <dbReference type="NCBI Taxonomy" id="1544416"/>
    <lineage>
        <taxon>Bacteria</taxon>
        <taxon>Bacillati</taxon>
        <taxon>Actinomycetota</taxon>
        <taxon>Actinomycetes</taxon>
        <taxon>Mycobacteriales</taxon>
        <taxon>Corynebacteriaceae</taxon>
        <taxon>Corynebacterium</taxon>
    </lineage>
</organism>
<dbReference type="InterPro" id="IPR036038">
    <property type="entry name" value="Aminotransferase-like"/>
</dbReference>
<dbReference type="RefSeq" id="WP_055123150.1">
    <property type="nucleotide sequence ID" value="NZ_LKST01000004.1"/>
</dbReference>
<proteinExistence type="predicted"/>
<reference evidence="1 2" key="1">
    <citation type="submission" date="2015-10" db="EMBL/GenBank/DDBJ databases">
        <title>Corynebacteirum lowii and Corynebacterium oculi species nova, derived from human clinical disease and and emended description of Corynebacterium mastiditis.</title>
        <authorList>
            <person name="Bernard K."/>
            <person name="Pacheco A.L."/>
            <person name="Mcdougall C."/>
            <person name="Burtx T."/>
            <person name="Weibe D."/>
            <person name="Tyler S."/>
            <person name="Olson A.B."/>
            <person name="Cnockaert M."/>
            <person name="Eguchi H."/>
            <person name="Kuwahara T."/>
            <person name="Nakayama-Imaohji H."/>
            <person name="Boudewijins M."/>
            <person name="Van Hoecke F."/>
            <person name="Bernier A.-M."/>
            <person name="Vandamme P."/>
        </authorList>
    </citation>
    <scope>NUCLEOTIDE SEQUENCE [LARGE SCALE GENOMIC DNA]</scope>
    <source>
        <strain evidence="1 2">NML 130210</strain>
    </source>
</reference>
<sequence length="197" mass="21840">MVMDSWLVRDGQVAGLDLHLERFAASCRTLLETAPPESFLSEVRGACAWARGEWFPKAEAMNGQWDFIMRPVPPRRAATVLWVPERPDEREHPEHKGPDMAGLLELRAQARARGADDAVLHRDGAVVEAATATLLFARGETLIRPPGPRLPGVTEQLWVEDWPGPVRTEAVPLVEAPSMRCWALSSLHGATEVVGWR</sequence>
<dbReference type="InterPro" id="IPR043132">
    <property type="entry name" value="BCAT-like_C"/>
</dbReference>
<comment type="caution">
    <text evidence="1">The sequence shown here is derived from an EMBL/GenBank/DDBJ whole genome shotgun (WGS) entry which is preliminary data.</text>
</comment>
<dbReference type="Pfam" id="PF01063">
    <property type="entry name" value="Aminotran_4"/>
    <property type="match status" value="1"/>
</dbReference>
<dbReference type="GO" id="GO:0003824">
    <property type="term" value="F:catalytic activity"/>
    <property type="evidence" value="ECO:0007669"/>
    <property type="project" value="InterPro"/>
</dbReference>
<dbReference type="Gene3D" id="3.20.10.10">
    <property type="entry name" value="D-amino Acid Aminotransferase, subunit A, domain 2"/>
    <property type="match status" value="1"/>
</dbReference>
<dbReference type="Proteomes" id="UP000050517">
    <property type="component" value="Unassembled WGS sequence"/>
</dbReference>
<dbReference type="EMBL" id="LKST01000004">
    <property type="protein sequence ID" value="KQB83105.1"/>
    <property type="molecule type" value="Genomic_DNA"/>
</dbReference>
<protein>
    <recommendedName>
        <fullName evidence="3">Branched-chain-amino-acid aminotransferase</fullName>
    </recommendedName>
</protein>
<accession>A0A0Q1DSS6</accession>
<dbReference type="PATRIC" id="fig|1544416.3.peg.2072"/>
<dbReference type="SUPFAM" id="SSF56752">
    <property type="entry name" value="D-aminoacid aminotransferase-like PLP-dependent enzymes"/>
    <property type="match status" value="1"/>
</dbReference>
<dbReference type="STRING" id="1544416.Cocul_02077"/>
<gene>
    <name evidence="1" type="ORF">Cocul_02077</name>
</gene>
<dbReference type="AlphaFoldDB" id="A0A0Q1DSS6"/>
<keyword evidence="2" id="KW-1185">Reference proteome</keyword>
<evidence type="ECO:0000313" key="2">
    <source>
        <dbReference type="Proteomes" id="UP000050517"/>
    </source>
</evidence>